<dbReference type="Proteomes" id="UP000261032">
    <property type="component" value="Unassembled WGS sequence"/>
</dbReference>
<name>A0A3E3E344_9FIRM</name>
<comment type="caution">
    <text evidence="1">The sequence shown here is derived from an EMBL/GenBank/DDBJ whole genome shotgun (WGS) entry which is preliminary data.</text>
</comment>
<gene>
    <name evidence="1" type="ORF">DXB93_19290</name>
</gene>
<dbReference type="AlphaFoldDB" id="A0A3E3E344"/>
<proteinExistence type="predicted"/>
<dbReference type="EMBL" id="QUSL01000088">
    <property type="protein sequence ID" value="RGD75981.1"/>
    <property type="molecule type" value="Genomic_DNA"/>
</dbReference>
<protein>
    <submittedName>
        <fullName evidence="1">Uncharacterized protein</fullName>
    </submittedName>
</protein>
<accession>A0A3E3E344</accession>
<evidence type="ECO:0000313" key="2">
    <source>
        <dbReference type="Proteomes" id="UP000261032"/>
    </source>
</evidence>
<sequence length="61" mass="7621">MDYRKMTFDGKEYNVLTDEELEEIKHQYYLEQEKKRIEKDHKNSTVTTHKFKTEFKERYGL</sequence>
<evidence type="ECO:0000313" key="1">
    <source>
        <dbReference type="EMBL" id="RGD75981.1"/>
    </source>
</evidence>
<organism evidence="1 2">
    <name type="scientific">Thomasclavelia ramosa</name>
    <dbReference type="NCBI Taxonomy" id="1547"/>
    <lineage>
        <taxon>Bacteria</taxon>
        <taxon>Bacillati</taxon>
        <taxon>Bacillota</taxon>
        <taxon>Erysipelotrichia</taxon>
        <taxon>Erysipelotrichales</taxon>
        <taxon>Coprobacillaceae</taxon>
        <taxon>Thomasclavelia</taxon>
    </lineage>
</organism>
<dbReference type="RefSeq" id="WP_117582758.1">
    <property type="nucleotide sequence ID" value="NZ_QUSL01000088.1"/>
</dbReference>
<reference evidence="1 2" key="1">
    <citation type="submission" date="2018-08" db="EMBL/GenBank/DDBJ databases">
        <title>A genome reference for cultivated species of the human gut microbiota.</title>
        <authorList>
            <person name="Zou Y."/>
            <person name="Xue W."/>
            <person name="Luo G."/>
        </authorList>
    </citation>
    <scope>NUCLEOTIDE SEQUENCE [LARGE SCALE GENOMIC DNA]</scope>
    <source>
        <strain evidence="1 2">OM06-4</strain>
    </source>
</reference>